<feature type="transmembrane region" description="Helical" evidence="1">
    <location>
        <begin position="105"/>
        <end position="124"/>
    </location>
</feature>
<feature type="transmembrane region" description="Helical" evidence="1">
    <location>
        <begin position="160"/>
        <end position="178"/>
    </location>
</feature>
<keyword evidence="1" id="KW-1133">Transmembrane helix</keyword>
<keyword evidence="3" id="KW-1185">Reference proteome</keyword>
<evidence type="ECO:0000313" key="3">
    <source>
        <dbReference type="Proteomes" id="UP000588112"/>
    </source>
</evidence>
<dbReference type="Proteomes" id="UP000588112">
    <property type="component" value="Unassembled WGS sequence"/>
</dbReference>
<protein>
    <submittedName>
        <fullName evidence="2">Uncharacterized protein</fullName>
    </submittedName>
</protein>
<proteinExistence type="predicted"/>
<evidence type="ECO:0000313" key="2">
    <source>
        <dbReference type="EMBL" id="MBB5628459.1"/>
    </source>
</evidence>
<accession>A0A7W8Z6V9</accession>
<feature type="transmembrane region" description="Helical" evidence="1">
    <location>
        <begin position="136"/>
        <end position="153"/>
    </location>
</feature>
<keyword evidence="1" id="KW-0472">Membrane</keyword>
<comment type="caution">
    <text evidence="2">The sequence shown here is derived from an EMBL/GenBank/DDBJ whole genome shotgun (WGS) entry which is preliminary data.</text>
</comment>
<feature type="transmembrane region" description="Helical" evidence="1">
    <location>
        <begin position="184"/>
        <end position="206"/>
    </location>
</feature>
<organism evidence="2 3">
    <name type="scientific">Sphaerisporangium krabiense</name>
    <dbReference type="NCBI Taxonomy" id="763782"/>
    <lineage>
        <taxon>Bacteria</taxon>
        <taxon>Bacillati</taxon>
        <taxon>Actinomycetota</taxon>
        <taxon>Actinomycetes</taxon>
        <taxon>Streptosporangiales</taxon>
        <taxon>Streptosporangiaceae</taxon>
        <taxon>Sphaerisporangium</taxon>
    </lineage>
</organism>
<feature type="transmembrane region" description="Helical" evidence="1">
    <location>
        <begin position="341"/>
        <end position="359"/>
    </location>
</feature>
<dbReference type="EMBL" id="JACHBR010000001">
    <property type="protein sequence ID" value="MBB5628459.1"/>
    <property type="molecule type" value="Genomic_DNA"/>
</dbReference>
<evidence type="ECO:0000256" key="1">
    <source>
        <dbReference type="SAM" id="Phobius"/>
    </source>
</evidence>
<feature type="transmembrane region" description="Helical" evidence="1">
    <location>
        <begin position="379"/>
        <end position="396"/>
    </location>
</feature>
<reference evidence="2 3" key="1">
    <citation type="submission" date="2020-08" db="EMBL/GenBank/DDBJ databases">
        <title>Sequencing the genomes of 1000 actinobacteria strains.</title>
        <authorList>
            <person name="Klenk H.-P."/>
        </authorList>
    </citation>
    <scope>NUCLEOTIDE SEQUENCE [LARGE SCALE GENOMIC DNA]</scope>
    <source>
        <strain evidence="2 3">DSM 45790</strain>
    </source>
</reference>
<dbReference type="RefSeq" id="WP_184612976.1">
    <property type="nucleotide sequence ID" value="NZ_BOOS01000070.1"/>
</dbReference>
<name>A0A7W8Z6V9_9ACTN</name>
<sequence>MRELVNAKLREIKSVFHGFLDELRDESRELRESLREIKKKSSSPPEAWYIRYAYALRIAKSLYAPWVRYERRTTGRPESDRAALRARYRRMAVAYAVNTARIAPYIGFIVGAAMIAGIIVVLVVSDLLHGLSARDYAPVILGHLAILCLLASLIPFRARVVRNSTITLAGAGVLYFLLRVPLPHALNSTAVSVAVSVLTVLFLHAVDSIEARIAERHYDPETFIAYSLLNALDDMGSPQFSRLRFRRGAVTSLEYAASALENKIPRLLNGMDPVVRDALSERCARAGDALRDYGKRIVLFDQADKEKLHGDIESVLEVVLTGTYDALPVGAPQEGRKARKAGAYLLGVLRTLVIAPIPFACLEATRLLQWRLSDGLQDAALIFSLAWAAVALIALLDPLYKSRLNAVQDFIGILKPPDKTT</sequence>
<keyword evidence="1" id="KW-0812">Transmembrane</keyword>
<dbReference type="AlphaFoldDB" id="A0A7W8Z6V9"/>
<gene>
    <name evidence="2" type="ORF">BJ981_004158</name>
</gene>